<dbReference type="VEuPathDB" id="FungiDB:RO3G_07903"/>
<keyword evidence="2" id="KW-1185">Reference proteome</keyword>
<reference evidence="1 2" key="1">
    <citation type="journal article" date="2009" name="PLoS Genet.">
        <title>Genomic analysis of the basal lineage fungus Rhizopus oryzae reveals a whole-genome duplication.</title>
        <authorList>
            <person name="Ma L.-J."/>
            <person name="Ibrahim A.S."/>
            <person name="Skory C."/>
            <person name="Grabherr M.G."/>
            <person name="Burger G."/>
            <person name="Butler M."/>
            <person name="Elias M."/>
            <person name="Idnurm A."/>
            <person name="Lang B.F."/>
            <person name="Sone T."/>
            <person name="Abe A."/>
            <person name="Calvo S.E."/>
            <person name="Corrochano L.M."/>
            <person name="Engels R."/>
            <person name="Fu J."/>
            <person name="Hansberg W."/>
            <person name="Kim J.-M."/>
            <person name="Kodira C.D."/>
            <person name="Koehrsen M.J."/>
            <person name="Liu B."/>
            <person name="Miranda-Saavedra D."/>
            <person name="O'Leary S."/>
            <person name="Ortiz-Castellanos L."/>
            <person name="Poulter R."/>
            <person name="Rodriguez-Romero J."/>
            <person name="Ruiz-Herrera J."/>
            <person name="Shen Y.-Q."/>
            <person name="Zeng Q."/>
            <person name="Galagan J."/>
            <person name="Birren B.W."/>
            <person name="Cuomo C.A."/>
            <person name="Wickes B.L."/>
        </authorList>
    </citation>
    <scope>NUCLEOTIDE SEQUENCE [LARGE SCALE GENOMIC DNA]</scope>
    <source>
        <strain evidence="2">RA 99-880 / ATCC MYA-4621 / FGSC 9543 / NRRL 43880</strain>
    </source>
</reference>
<evidence type="ECO:0000313" key="2">
    <source>
        <dbReference type="Proteomes" id="UP000009138"/>
    </source>
</evidence>
<name>I1C418_RHIO9</name>
<dbReference type="AlphaFoldDB" id="I1C418"/>
<proteinExistence type="predicted"/>
<dbReference type="EMBL" id="CH476736">
    <property type="protein sequence ID" value="EIE83198.1"/>
    <property type="molecule type" value="Genomic_DNA"/>
</dbReference>
<protein>
    <submittedName>
        <fullName evidence="1">Uncharacterized protein</fullName>
    </submittedName>
</protein>
<dbReference type="Proteomes" id="UP000009138">
    <property type="component" value="Unassembled WGS sequence"/>
</dbReference>
<dbReference type="InParanoid" id="I1C418"/>
<dbReference type="RefSeq" id="XP_067518594.1">
    <property type="nucleotide sequence ID" value="XM_067662493.1"/>
</dbReference>
<dbReference type="GeneID" id="93614874"/>
<evidence type="ECO:0000313" key="1">
    <source>
        <dbReference type="EMBL" id="EIE83198.1"/>
    </source>
</evidence>
<sequence>MTLDEMDKYPPMKRTILGSGKEITEACKNHIVWKCLNYKCVGQVISQKLGNLQAPDETASQNLGSFQVRQPKSQQLA</sequence>
<gene>
    <name evidence="1" type="ORF">RO3G_07903</name>
</gene>
<accession>I1C418</accession>
<organism evidence="1 2">
    <name type="scientific">Rhizopus delemar (strain RA 99-880 / ATCC MYA-4621 / FGSC 9543 / NRRL 43880)</name>
    <name type="common">Mucormycosis agent</name>
    <name type="synonym">Rhizopus arrhizus var. delemar</name>
    <dbReference type="NCBI Taxonomy" id="246409"/>
    <lineage>
        <taxon>Eukaryota</taxon>
        <taxon>Fungi</taxon>
        <taxon>Fungi incertae sedis</taxon>
        <taxon>Mucoromycota</taxon>
        <taxon>Mucoromycotina</taxon>
        <taxon>Mucoromycetes</taxon>
        <taxon>Mucorales</taxon>
        <taxon>Mucorineae</taxon>
        <taxon>Rhizopodaceae</taxon>
        <taxon>Rhizopus</taxon>
    </lineage>
</organism>